<protein>
    <submittedName>
        <fullName evidence="1">Uncharacterized protein</fullName>
    </submittedName>
</protein>
<dbReference type="Proteomes" id="UP000605427">
    <property type="component" value="Unassembled WGS sequence"/>
</dbReference>
<sequence length="56" mass="6391">MISEKGSIFEVELQKMQHFTHNPESNSLMGAKMLQILQLEAEKPTFVAENVVIFAR</sequence>
<accession>A0ABQ2A2L4</accession>
<evidence type="ECO:0000313" key="1">
    <source>
        <dbReference type="EMBL" id="GGH83173.1"/>
    </source>
</evidence>
<reference evidence="2" key="1">
    <citation type="journal article" date="2019" name="Int. J. Syst. Evol. Microbiol.">
        <title>The Global Catalogue of Microorganisms (GCM) 10K type strain sequencing project: providing services to taxonomists for standard genome sequencing and annotation.</title>
        <authorList>
            <consortium name="The Broad Institute Genomics Platform"/>
            <consortium name="The Broad Institute Genome Sequencing Center for Infectious Disease"/>
            <person name="Wu L."/>
            <person name="Ma J."/>
        </authorList>
    </citation>
    <scope>NUCLEOTIDE SEQUENCE [LARGE SCALE GENOMIC DNA]</scope>
    <source>
        <strain evidence="2">CCM 8702</strain>
    </source>
</reference>
<organism evidence="1 2">
    <name type="scientific">Saccharibacillus endophyticus</name>
    <dbReference type="NCBI Taxonomy" id="2060666"/>
    <lineage>
        <taxon>Bacteria</taxon>
        <taxon>Bacillati</taxon>
        <taxon>Bacillota</taxon>
        <taxon>Bacilli</taxon>
        <taxon>Bacillales</taxon>
        <taxon>Paenibacillaceae</taxon>
        <taxon>Saccharibacillus</taxon>
    </lineage>
</organism>
<name>A0ABQ2A2L4_9BACL</name>
<evidence type="ECO:0000313" key="2">
    <source>
        <dbReference type="Proteomes" id="UP000605427"/>
    </source>
</evidence>
<comment type="caution">
    <text evidence="1">The sequence shown here is derived from an EMBL/GenBank/DDBJ whole genome shotgun (WGS) entry which is preliminary data.</text>
</comment>
<keyword evidence="2" id="KW-1185">Reference proteome</keyword>
<proteinExistence type="predicted"/>
<dbReference type="EMBL" id="BMDD01000004">
    <property type="protein sequence ID" value="GGH83173.1"/>
    <property type="molecule type" value="Genomic_DNA"/>
</dbReference>
<gene>
    <name evidence="1" type="ORF">GCM10007362_35610</name>
</gene>